<dbReference type="PANTHER" id="PTHR24416">
    <property type="entry name" value="TYROSINE-PROTEIN KINASE RECEPTOR"/>
    <property type="match status" value="1"/>
</dbReference>
<keyword evidence="2" id="KW-0808">Transferase</keyword>
<dbReference type="InterPro" id="IPR008266">
    <property type="entry name" value="Tyr_kinase_AS"/>
</dbReference>
<dbReference type="GO" id="GO:0005886">
    <property type="term" value="C:plasma membrane"/>
    <property type="evidence" value="ECO:0007669"/>
    <property type="project" value="TreeGrafter"/>
</dbReference>
<dbReference type="PANTHER" id="PTHR24416:SF583">
    <property type="entry name" value="RECEPTOR PROTEIN-TYROSINE KINASE"/>
    <property type="match status" value="1"/>
</dbReference>
<dbReference type="FunFam" id="1.10.510.10:FF:000462">
    <property type="entry name" value="Receptor tyrosine kinase"/>
    <property type="match status" value="1"/>
</dbReference>
<dbReference type="Proteomes" id="UP001249851">
    <property type="component" value="Unassembled WGS sequence"/>
</dbReference>
<feature type="domain" description="Protein kinase" evidence="5">
    <location>
        <begin position="858"/>
        <end position="1238"/>
    </location>
</feature>
<keyword evidence="7" id="KW-0675">Receptor</keyword>
<organism evidence="7 8">
    <name type="scientific">Acropora cervicornis</name>
    <name type="common">Staghorn coral</name>
    <dbReference type="NCBI Taxonomy" id="6130"/>
    <lineage>
        <taxon>Eukaryota</taxon>
        <taxon>Metazoa</taxon>
        <taxon>Cnidaria</taxon>
        <taxon>Anthozoa</taxon>
        <taxon>Hexacorallia</taxon>
        <taxon>Scleractinia</taxon>
        <taxon>Astrocoeniina</taxon>
        <taxon>Acroporidae</taxon>
        <taxon>Acropora</taxon>
    </lineage>
</organism>
<evidence type="ECO:0000256" key="2">
    <source>
        <dbReference type="ARBA" id="ARBA00022679"/>
    </source>
</evidence>
<name>A0AAD9V4N6_ACRCE</name>
<protein>
    <recommendedName>
        <fullName evidence="1">receptor protein-tyrosine kinase</fullName>
        <ecNumber evidence="1">2.7.10.1</ecNumber>
    </recommendedName>
</protein>
<keyword evidence="3" id="KW-0677">Repeat</keyword>
<keyword evidence="4 7" id="KW-0418">Kinase</keyword>
<dbReference type="GO" id="GO:0007169">
    <property type="term" value="P:cell surface receptor protein tyrosine kinase signaling pathway"/>
    <property type="evidence" value="ECO:0007669"/>
    <property type="project" value="TreeGrafter"/>
</dbReference>
<dbReference type="GO" id="GO:0004714">
    <property type="term" value="F:transmembrane receptor protein tyrosine kinase activity"/>
    <property type="evidence" value="ECO:0007669"/>
    <property type="project" value="UniProtKB-EC"/>
</dbReference>
<evidence type="ECO:0000313" key="8">
    <source>
        <dbReference type="Proteomes" id="UP001249851"/>
    </source>
</evidence>
<dbReference type="GO" id="GO:0005524">
    <property type="term" value="F:ATP binding"/>
    <property type="evidence" value="ECO:0007669"/>
    <property type="project" value="InterPro"/>
</dbReference>
<dbReference type="CDD" id="cd00192">
    <property type="entry name" value="PTKc"/>
    <property type="match status" value="1"/>
</dbReference>
<reference evidence="7" key="1">
    <citation type="journal article" date="2023" name="G3 (Bethesda)">
        <title>Whole genome assembly and annotation of the endangered Caribbean coral Acropora cervicornis.</title>
        <authorList>
            <person name="Selwyn J.D."/>
            <person name="Vollmer S.V."/>
        </authorList>
    </citation>
    <scope>NUCLEOTIDE SEQUENCE</scope>
    <source>
        <strain evidence="7">K2</strain>
    </source>
</reference>
<dbReference type="PROSITE" id="PS00109">
    <property type="entry name" value="PROTEIN_KINASE_TYR"/>
    <property type="match status" value="1"/>
</dbReference>
<gene>
    <name evidence="7" type="ORF">P5673_016280</name>
</gene>
<dbReference type="EMBL" id="JARQWQ010000034">
    <property type="protein sequence ID" value="KAK2561139.1"/>
    <property type="molecule type" value="Genomic_DNA"/>
</dbReference>
<dbReference type="Gene3D" id="1.10.510.10">
    <property type="entry name" value="Transferase(Phosphotransferase) domain 1"/>
    <property type="match status" value="1"/>
</dbReference>
<dbReference type="InterPro" id="IPR036116">
    <property type="entry name" value="FN3_sf"/>
</dbReference>
<proteinExistence type="predicted"/>
<accession>A0AAD9V4N6</accession>
<dbReference type="PROSITE" id="PS50011">
    <property type="entry name" value="PROTEIN_KINASE_DOM"/>
    <property type="match status" value="1"/>
</dbReference>
<evidence type="ECO:0000313" key="7">
    <source>
        <dbReference type="EMBL" id="KAK2561139.1"/>
    </source>
</evidence>
<dbReference type="InterPro" id="IPR050122">
    <property type="entry name" value="RTK"/>
</dbReference>
<dbReference type="EC" id="2.7.10.1" evidence="1"/>
<dbReference type="InterPro" id="IPR020635">
    <property type="entry name" value="Tyr_kinase_cat_dom"/>
</dbReference>
<dbReference type="InterPro" id="IPR001245">
    <property type="entry name" value="Ser-Thr/Tyr_kinase_cat_dom"/>
</dbReference>
<keyword evidence="8" id="KW-1185">Reference proteome</keyword>
<dbReference type="Gene3D" id="3.30.200.20">
    <property type="entry name" value="Phosphorylase Kinase, domain 1"/>
    <property type="match status" value="1"/>
</dbReference>
<dbReference type="GO" id="GO:0043235">
    <property type="term" value="C:receptor complex"/>
    <property type="evidence" value="ECO:0007669"/>
    <property type="project" value="TreeGrafter"/>
</dbReference>
<dbReference type="SMART" id="SM00219">
    <property type="entry name" value="TyrKc"/>
    <property type="match status" value="1"/>
</dbReference>
<reference evidence="7" key="2">
    <citation type="journal article" date="2023" name="Science">
        <title>Genomic signatures of disease resistance in endangered staghorn corals.</title>
        <authorList>
            <person name="Vollmer S.V."/>
            <person name="Selwyn J.D."/>
            <person name="Despard B.A."/>
            <person name="Roesel C.L."/>
        </authorList>
    </citation>
    <scope>NUCLEOTIDE SEQUENCE</scope>
    <source>
        <strain evidence="7">K2</strain>
    </source>
</reference>
<evidence type="ECO:0000256" key="3">
    <source>
        <dbReference type="ARBA" id="ARBA00022737"/>
    </source>
</evidence>
<dbReference type="InterPro" id="IPR000719">
    <property type="entry name" value="Prot_kinase_dom"/>
</dbReference>
<dbReference type="InterPro" id="IPR011009">
    <property type="entry name" value="Kinase-like_dom_sf"/>
</dbReference>
<comment type="caution">
    <text evidence="7">The sequence shown here is derived from an EMBL/GenBank/DDBJ whole genome shotgun (WGS) entry which is preliminary data.</text>
</comment>
<dbReference type="PROSITE" id="PS50853">
    <property type="entry name" value="FN3"/>
    <property type="match status" value="1"/>
</dbReference>
<evidence type="ECO:0000256" key="1">
    <source>
        <dbReference type="ARBA" id="ARBA00011902"/>
    </source>
</evidence>
<dbReference type="InterPro" id="IPR003961">
    <property type="entry name" value="FN3_dom"/>
</dbReference>
<dbReference type="SUPFAM" id="SSF56112">
    <property type="entry name" value="Protein kinase-like (PK-like)"/>
    <property type="match status" value="1"/>
</dbReference>
<evidence type="ECO:0000256" key="4">
    <source>
        <dbReference type="ARBA" id="ARBA00022777"/>
    </source>
</evidence>
<evidence type="ECO:0000259" key="6">
    <source>
        <dbReference type="PROSITE" id="PS50853"/>
    </source>
</evidence>
<dbReference type="SUPFAM" id="SSF49265">
    <property type="entry name" value="Fibronectin type III"/>
    <property type="match status" value="2"/>
</dbReference>
<dbReference type="Pfam" id="PF07714">
    <property type="entry name" value="PK_Tyr_Ser-Thr"/>
    <property type="match status" value="1"/>
</dbReference>
<evidence type="ECO:0000259" key="5">
    <source>
        <dbReference type="PROSITE" id="PS50011"/>
    </source>
</evidence>
<feature type="domain" description="Fibronectin type-III" evidence="6">
    <location>
        <begin position="390"/>
        <end position="494"/>
    </location>
</feature>
<sequence>MAEKRAELSCLYYGLTSFLVLFCAVEVDSQRSRLERTAINARCTANCLTLFSTKNNASENICQTTACRDCLVPCDKTFRNETLCIHSCRSSSSCEASCRFIGHLTITSLRNGDGSPVPVVRTPTVTKKTLTSIHLEWDAVKPNKGTPVYLIRMIYTGDWPRSRDSEKSYIFDHVFTVPRGSLTTSELCIRVPNFGLDRGAGRHSFNGMLYKFSILTSTENSSFSIGNTTDWTDLPRPRPVSNITVTDIVYDIKRAIRPRLKLSASWNRVKENATVLSNYALVWTPDYQCALDGALISTRIRTTIVDGRNAENGSIYFTDNILKCSFYLTVFALNKCIPSEGTSIAHEYPGCRNTTDYPKELCFQYEGRMRKVANAFGIVDPPEAPEQDKQVRNLTYQIVAMNNDYTFNFNATWLPPVYPHKVIDEYFLTWRKFTQSMPSGVPTGNRGFTAETSFTLGPWMPNEVYVLKVFPEFEDSVPGGIERNISIFTPVVDPSLVAVQKFNMEQFKLSRETEMFLLNVTWEKPAFNFSSILNYAVSYQTFEGRVVSINTDKTYLPVYGLLYGQPIALNVTPLYKHDWIHGKTESGRVNTPMPEKERITVRNLQTKFRNGDNQTFLLNVTWDPPSFRYGYVRYYNLSYEFSGYLRHQFYCPSEPVRRIGCKVAGIENTFYQISGIFPLERFNLAVTPVYNDKYIYGIENRTKDHAPAPLESLLKVVMLKHDKISHSTNGTFRFTVRWQKPLFLHSVVKHYKYKITTKVEKIEQVQRRAIDLYTMFTTEYTNVTIDGIRLDEEIFFQVTPVFAVEIVMGIESRIPILNPTIGKLVWTRIARPPCNDPELSKVPNSLMIDHWEVDANSVILEAEIDEGAFGKVYKGFMKKPTGHVQRHLILPSKKRSISVDGSEFLTVAVKMMQNASDSDQRREFLEEMQIMKTVGSHKNIVTFLGCCTVREPMFLLTEFLPYGCLLKYLRKHRGKVNENLGDGCQGRFRSTYCQTYFTSNGTSGISVEATKSESIHLDLPEIPQNDDSGAIQLLSFKSSPTSDEQEANQLENEGFDIEEGNEQDEVMLTPGDLIAFAWQISQGMEYLAGKGFVHRDLAARNVLVGENKIAKVADFGLTRHVYEERVYQAKRNRKLPLKWMSIEAIFDQTFTTQSDVWAFGVVLWEIVTLGGTPYPALDNRELLKLLREGYRMEKPDTCCDELYEMMIECWKESPESRPSFTQLRDSLEAIMQKDNPYLDLRAVDESRAYYNVPSFHSIGEESSDIKIQFDNKDSCELENDAKTTAKSEVQVEFRCRKNGMLGLIRKFASRGLGAEDLHFEKPPFLDQWTNLDSKLKDELNATKSQLSNNNSIAI</sequence>